<dbReference type="InterPro" id="IPR039686">
    <property type="entry name" value="FANCM/Mph1-like_ID"/>
</dbReference>
<evidence type="ECO:0000256" key="12">
    <source>
        <dbReference type="SAM" id="MobiDB-lite"/>
    </source>
</evidence>
<dbReference type="GO" id="GO:0045003">
    <property type="term" value="P:double-strand break repair via synthesis-dependent strand annealing"/>
    <property type="evidence" value="ECO:0007669"/>
    <property type="project" value="TreeGrafter"/>
</dbReference>
<evidence type="ECO:0000259" key="15">
    <source>
        <dbReference type="PROSITE" id="PS51192"/>
    </source>
</evidence>
<dbReference type="GO" id="GO:0016787">
    <property type="term" value="F:hydrolase activity"/>
    <property type="evidence" value="ECO:0007669"/>
    <property type="project" value="UniProtKB-KW"/>
</dbReference>
<keyword evidence="27" id="KW-1185">Reference proteome</keyword>
<evidence type="ECO:0000256" key="9">
    <source>
        <dbReference type="ARBA" id="ARBA00022840"/>
    </source>
</evidence>
<dbReference type="GO" id="GO:0005634">
    <property type="term" value="C:nucleus"/>
    <property type="evidence" value="ECO:0007669"/>
    <property type="project" value="UniProtKB-SubCell"/>
</dbReference>
<dbReference type="Gene3D" id="3.30.40.10">
    <property type="entry name" value="Zinc/RING finger domain, C3HC4 (zinc finger)"/>
    <property type="match status" value="2"/>
</dbReference>
<evidence type="ECO:0000256" key="3">
    <source>
        <dbReference type="ARBA" id="ARBA00022723"/>
    </source>
</evidence>
<dbReference type="Gene3D" id="3.40.50.300">
    <property type="entry name" value="P-loop containing nucleotide triphosphate hydrolases"/>
    <property type="match status" value="2"/>
</dbReference>
<dbReference type="InterPro" id="IPR019787">
    <property type="entry name" value="Znf_PHD-finger"/>
</dbReference>
<dbReference type="EMBL" id="SHOA02000001">
    <property type="protein sequence ID" value="TDH65301.1"/>
    <property type="molecule type" value="Genomic_DNA"/>
</dbReference>
<dbReference type="Pfam" id="PF13832">
    <property type="entry name" value="zf-HC5HC2H_2"/>
    <property type="match status" value="1"/>
</dbReference>
<keyword evidence="6" id="KW-0378">Hydrolase</keyword>
<evidence type="ECO:0000313" key="23">
    <source>
        <dbReference type="EMBL" id="TDH66415.1"/>
    </source>
</evidence>
<dbReference type="EMBL" id="SHOA02000001">
    <property type="protein sequence ID" value="TDH65613.1"/>
    <property type="molecule type" value="Genomic_DNA"/>
</dbReference>
<dbReference type="GO" id="GO:0008270">
    <property type="term" value="F:zinc ion binding"/>
    <property type="evidence" value="ECO:0007669"/>
    <property type="project" value="UniProtKB-KW"/>
</dbReference>
<dbReference type="InterPro" id="IPR014001">
    <property type="entry name" value="Helicase_ATP-bd"/>
</dbReference>
<dbReference type="FunFam" id="3.40.50.300:FF:000861">
    <property type="entry name" value="Fanconi anemia, complementation group M"/>
    <property type="match status" value="1"/>
</dbReference>
<dbReference type="InterPro" id="IPR013083">
    <property type="entry name" value="Znf_RING/FYVE/PHD"/>
</dbReference>
<dbReference type="SMART" id="SM00490">
    <property type="entry name" value="HELICc"/>
    <property type="match status" value="1"/>
</dbReference>
<dbReference type="SMART" id="SM00547">
    <property type="entry name" value="ZnF_RBZ"/>
    <property type="match status" value="1"/>
</dbReference>
<dbReference type="PROSITE" id="PS51805">
    <property type="entry name" value="EPHD"/>
    <property type="match status" value="1"/>
</dbReference>
<dbReference type="Pfam" id="PF00271">
    <property type="entry name" value="Helicase_C"/>
    <property type="match status" value="1"/>
</dbReference>
<dbReference type="CDD" id="cd18033">
    <property type="entry name" value="DEXDc_FANCM"/>
    <property type="match status" value="1"/>
</dbReference>
<feature type="domain" description="PHD-type" evidence="17">
    <location>
        <begin position="1306"/>
        <end position="1426"/>
    </location>
</feature>
<comment type="similarity">
    <text evidence="2">Belongs to the DEAD box helicase family. DEAH subfamily. FANCM sub-subfamily.</text>
</comment>
<dbReference type="EMBL" id="SHOA02000011">
    <property type="protein sequence ID" value="TDH66415.1"/>
    <property type="molecule type" value="Genomic_DNA"/>
</dbReference>
<feature type="region of interest" description="Disordered" evidence="12">
    <location>
        <begin position="1452"/>
        <end position="1474"/>
    </location>
</feature>
<evidence type="ECO:0000256" key="8">
    <source>
        <dbReference type="ARBA" id="ARBA00022833"/>
    </source>
</evidence>
<evidence type="ECO:0000259" key="14">
    <source>
        <dbReference type="PROSITE" id="PS50199"/>
    </source>
</evidence>
<feature type="compositionally biased region" description="Acidic residues" evidence="12">
    <location>
        <begin position="1529"/>
        <end position="1554"/>
    </location>
</feature>
<dbReference type="Pfam" id="PF13831">
    <property type="entry name" value="PHD_2"/>
    <property type="match status" value="1"/>
</dbReference>
<keyword evidence="10" id="KW-0539">Nucleus</keyword>
<accession>A0A976FGJ4</accession>
<dbReference type="PROSITE" id="PS01359">
    <property type="entry name" value="ZF_PHD_1"/>
    <property type="match status" value="1"/>
</dbReference>
<evidence type="ECO:0000313" key="25">
    <source>
        <dbReference type="EMBL" id="TDH68580.1"/>
    </source>
</evidence>
<feature type="region of interest" description="Disordered" evidence="12">
    <location>
        <begin position="992"/>
        <end position="1021"/>
    </location>
</feature>
<protein>
    <recommendedName>
        <fullName evidence="28">Fanconi anemia group M protein</fullName>
    </recommendedName>
</protein>
<evidence type="ECO:0000256" key="10">
    <source>
        <dbReference type="ARBA" id="ARBA00023242"/>
    </source>
</evidence>
<comment type="caution">
    <text evidence="23">The sequence shown here is derived from an EMBL/GenBank/DDBJ whole genome shotgun (WGS) entry which is preliminary data.</text>
</comment>
<dbReference type="PROSITE" id="PS51192">
    <property type="entry name" value="HELICASE_ATP_BIND_1"/>
    <property type="match status" value="1"/>
</dbReference>
<dbReference type="GO" id="GO:0009378">
    <property type="term" value="F:four-way junction helicase activity"/>
    <property type="evidence" value="ECO:0007669"/>
    <property type="project" value="TreeGrafter"/>
</dbReference>
<evidence type="ECO:0000313" key="24">
    <source>
        <dbReference type="EMBL" id="TDH67776.1"/>
    </source>
</evidence>
<dbReference type="GO" id="GO:0005524">
    <property type="term" value="F:ATP binding"/>
    <property type="evidence" value="ECO:0007669"/>
    <property type="project" value="UniProtKB-KW"/>
</dbReference>
<dbReference type="EMBL" id="SHOA02000016">
    <property type="protein sequence ID" value="TDH68580.1"/>
    <property type="molecule type" value="Genomic_DNA"/>
</dbReference>
<dbReference type="InterPro" id="IPR001965">
    <property type="entry name" value="Znf_PHD"/>
</dbReference>
<feature type="region of interest" description="Disordered" evidence="12">
    <location>
        <begin position="833"/>
        <end position="864"/>
    </location>
</feature>
<dbReference type="Gene3D" id="4.10.1060.10">
    <property type="entry name" value="Zinc finger, RanBP2-type"/>
    <property type="match status" value="1"/>
</dbReference>
<evidence type="ECO:0000313" key="26">
    <source>
        <dbReference type="EMBL" id="TDH71163.1"/>
    </source>
</evidence>
<dbReference type="PANTHER" id="PTHR14025:SF20">
    <property type="entry name" value="FANCONI ANEMIA GROUP M PROTEIN"/>
    <property type="match status" value="1"/>
</dbReference>
<feature type="compositionally biased region" description="Acidic residues" evidence="12">
    <location>
        <begin position="833"/>
        <end position="854"/>
    </location>
</feature>
<evidence type="ECO:0000259" key="17">
    <source>
        <dbReference type="PROSITE" id="PS51805"/>
    </source>
</evidence>
<evidence type="ECO:0008006" key="28">
    <source>
        <dbReference type="Google" id="ProtNLM"/>
    </source>
</evidence>
<keyword evidence="9" id="KW-0067">ATP-binding</keyword>
<feature type="region of interest" description="Disordered" evidence="12">
    <location>
        <begin position="1490"/>
        <end position="1560"/>
    </location>
</feature>
<evidence type="ECO:0000256" key="7">
    <source>
        <dbReference type="ARBA" id="ARBA00022806"/>
    </source>
</evidence>
<evidence type="ECO:0000256" key="6">
    <source>
        <dbReference type="ARBA" id="ARBA00022801"/>
    </source>
</evidence>
<feature type="domain" description="Helicase C-terminal" evidence="16">
    <location>
        <begin position="548"/>
        <end position="733"/>
    </location>
</feature>
<dbReference type="Proteomes" id="UP000294530">
    <property type="component" value="Unassembled WGS sequence"/>
</dbReference>
<reference evidence="23" key="2">
    <citation type="submission" date="2021-07" db="EMBL/GenBank/DDBJ databases">
        <authorList>
            <person name="Fletcher K."/>
        </authorList>
    </citation>
    <scope>NUCLEOTIDE SEQUENCE</scope>
    <source>
        <strain evidence="23">SF5</strain>
    </source>
</reference>
<feature type="compositionally biased region" description="Basic residues" evidence="12">
    <location>
        <begin position="1505"/>
        <end position="1515"/>
    </location>
</feature>
<dbReference type="PROSITE" id="PS51194">
    <property type="entry name" value="HELICASE_CTER"/>
    <property type="match status" value="1"/>
</dbReference>
<dbReference type="InterPro" id="IPR006935">
    <property type="entry name" value="Helicase/UvrB_N"/>
</dbReference>
<reference evidence="23 27" key="1">
    <citation type="journal article" date="2021" name="Genome Biol.">
        <title>AFLAP: assembly-free linkage analysis pipeline using k-mers from genome sequencing data.</title>
        <authorList>
            <person name="Fletcher K."/>
            <person name="Zhang L."/>
            <person name="Gil J."/>
            <person name="Han R."/>
            <person name="Cavanaugh K."/>
            <person name="Michelmore R."/>
        </authorList>
    </citation>
    <scope>NUCLEOTIDE SEQUENCE [LARGE SCALE GENOMIC DNA]</scope>
    <source>
        <strain evidence="23 27">SF5</strain>
    </source>
</reference>
<organism evidence="23 27">
    <name type="scientific">Bremia lactucae</name>
    <name type="common">Lettuce downy mildew</name>
    <dbReference type="NCBI Taxonomy" id="4779"/>
    <lineage>
        <taxon>Eukaryota</taxon>
        <taxon>Sar</taxon>
        <taxon>Stramenopiles</taxon>
        <taxon>Oomycota</taxon>
        <taxon>Peronosporomycetes</taxon>
        <taxon>Peronosporales</taxon>
        <taxon>Peronosporaceae</taxon>
        <taxon>Bremia</taxon>
    </lineage>
</organism>
<evidence type="ECO:0000256" key="1">
    <source>
        <dbReference type="ARBA" id="ARBA00004123"/>
    </source>
</evidence>
<dbReference type="GO" id="GO:0036297">
    <property type="term" value="P:interstrand cross-link repair"/>
    <property type="evidence" value="ECO:0007669"/>
    <property type="project" value="TreeGrafter"/>
</dbReference>
<dbReference type="CDD" id="cd15492">
    <property type="entry name" value="PHD_BRPF_JADE_like"/>
    <property type="match status" value="1"/>
</dbReference>
<keyword evidence="5 11" id="KW-0863">Zinc-finger</keyword>
<dbReference type="GO" id="GO:0043138">
    <property type="term" value="F:3'-5' DNA helicase activity"/>
    <property type="evidence" value="ECO:0007669"/>
    <property type="project" value="InterPro"/>
</dbReference>
<feature type="compositionally biased region" description="Polar residues" evidence="12">
    <location>
        <begin position="1494"/>
        <end position="1504"/>
    </location>
</feature>
<keyword evidence="4" id="KW-0547">Nucleotide-binding</keyword>
<dbReference type="Pfam" id="PF04851">
    <property type="entry name" value="ResIII"/>
    <property type="match status" value="1"/>
</dbReference>
<dbReference type="EMBL" id="SHOA02000018">
    <property type="protein sequence ID" value="TDH66177.1"/>
    <property type="molecule type" value="Genomic_DNA"/>
</dbReference>
<evidence type="ECO:0000313" key="20">
    <source>
        <dbReference type="EMBL" id="TDH65697.1"/>
    </source>
</evidence>
<feature type="domain" description="RanBP2-type" evidence="14">
    <location>
        <begin position="42"/>
        <end position="71"/>
    </location>
</feature>
<dbReference type="SUPFAM" id="SSF57903">
    <property type="entry name" value="FYVE/PHD zinc finger"/>
    <property type="match status" value="1"/>
</dbReference>
<dbReference type="GeneID" id="94344467"/>
<evidence type="ECO:0000313" key="22">
    <source>
        <dbReference type="EMBL" id="TDH66177.1"/>
    </source>
</evidence>
<dbReference type="PANTHER" id="PTHR14025">
    <property type="entry name" value="FANCONI ANEMIA GROUP M FANCM FAMILY MEMBER"/>
    <property type="match status" value="1"/>
</dbReference>
<evidence type="ECO:0000256" key="5">
    <source>
        <dbReference type="ARBA" id="ARBA00022771"/>
    </source>
</evidence>
<keyword evidence="3" id="KW-0479">Metal-binding</keyword>
<dbReference type="EMBL" id="SHOA02000187">
    <property type="protein sequence ID" value="TDH65988.1"/>
    <property type="molecule type" value="Genomic_DNA"/>
</dbReference>
<dbReference type="PROSITE" id="PS50016">
    <property type="entry name" value="ZF_PHD_2"/>
    <property type="match status" value="1"/>
</dbReference>
<dbReference type="KEGG" id="blac:94344467"/>
<dbReference type="PROSITE" id="PS01358">
    <property type="entry name" value="ZF_RANBP2_1"/>
    <property type="match status" value="1"/>
</dbReference>
<dbReference type="RefSeq" id="XP_067815112.1">
    <property type="nucleotide sequence ID" value="XM_067958796.1"/>
</dbReference>
<dbReference type="SUPFAM" id="SSF52540">
    <property type="entry name" value="P-loop containing nucleoside triphosphate hydrolases"/>
    <property type="match status" value="1"/>
</dbReference>
<proteinExistence type="inferred from homology"/>
<evidence type="ECO:0000313" key="27">
    <source>
        <dbReference type="Proteomes" id="UP000294530"/>
    </source>
</evidence>
<dbReference type="EMBL" id="SHOA02000204">
    <property type="protein sequence ID" value="TDH67776.1"/>
    <property type="molecule type" value="Genomic_DNA"/>
</dbReference>
<dbReference type="InterPro" id="IPR034732">
    <property type="entry name" value="EPHD"/>
</dbReference>
<evidence type="ECO:0000313" key="18">
    <source>
        <dbReference type="EMBL" id="TDH65301.1"/>
    </source>
</evidence>
<dbReference type="SMART" id="SM00487">
    <property type="entry name" value="DEXDc"/>
    <property type="match status" value="1"/>
</dbReference>
<feature type="domain" description="PHD-type" evidence="13">
    <location>
        <begin position="1245"/>
        <end position="1295"/>
    </location>
</feature>
<dbReference type="EMBL" id="SHOA02000004">
    <property type="protein sequence ID" value="TDH71163.1"/>
    <property type="molecule type" value="Genomic_DNA"/>
</dbReference>
<evidence type="ECO:0000256" key="4">
    <source>
        <dbReference type="ARBA" id="ARBA00022741"/>
    </source>
</evidence>
<evidence type="ECO:0000259" key="16">
    <source>
        <dbReference type="PROSITE" id="PS51194"/>
    </source>
</evidence>
<evidence type="ECO:0000313" key="21">
    <source>
        <dbReference type="EMBL" id="TDH65988.1"/>
    </source>
</evidence>
<dbReference type="InterPro" id="IPR044749">
    <property type="entry name" value="FANCM_DEXDc"/>
</dbReference>
<dbReference type="InterPro" id="IPR027417">
    <property type="entry name" value="P-loop_NTPase"/>
</dbReference>
<dbReference type="Gene3D" id="1.20.1320.20">
    <property type="entry name" value="hef helicase domain"/>
    <property type="match status" value="1"/>
</dbReference>
<dbReference type="CDD" id="cd18801">
    <property type="entry name" value="SF2_C_FANCM_Hef"/>
    <property type="match status" value="1"/>
</dbReference>
<name>A0A976FGJ4_BRELC</name>
<keyword evidence="8" id="KW-0862">Zinc</keyword>
<comment type="subcellular location">
    <subcellularLocation>
        <location evidence="1">Nucleus</location>
    </subcellularLocation>
</comment>
<dbReference type="SMART" id="SM00249">
    <property type="entry name" value="PHD"/>
    <property type="match status" value="2"/>
</dbReference>
<dbReference type="EMBL" id="SHOA02000002">
    <property type="protein sequence ID" value="TDH65697.1"/>
    <property type="molecule type" value="Genomic_DNA"/>
</dbReference>
<dbReference type="GO" id="GO:0000400">
    <property type="term" value="F:four-way junction DNA binding"/>
    <property type="evidence" value="ECO:0007669"/>
    <property type="project" value="TreeGrafter"/>
</dbReference>
<feature type="domain" description="Helicase ATP-binding" evidence="15">
    <location>
        <begin position="214"/>
        <end position="382"/>
    </location>
</feature>
<dbReference type="InterPro" id="IPR011011">
    <property type="entry name" value="Znf_FYVE_PHD"/>
</dbReference>
<evidence type="ECO:0000259" key="13">
    <source>
        <dbReference type="PROSITE" id="PS50016"/>
    </source>
</evidence>
<feature type="compositionally biased region" description="Low complexity" evidence="12">
    <location>
        <begin position="1460"/>
        <end position="1472"/>
    </location>
</feature>
<dbReference type="CDD" id="cd15571">
    <property type="entry name" value="ePHD"/>
    <property type="match status" value="1"/>
</dbReference>
<evidence type="ECO:0000256" key="11">
    <source>
        <dbReference type="PROSITE-ProRule" id="PRU00322"/>
    </source>
</evidence>
<keyword evidence="7" id="KW-0347">Helicase</keyword>
<evidence type="ECO:0000256" key="2">
    <source>
        <dbReference type="ARBA" id="ARBA00009889"/>
    </source>
</evidence>
<dbReference type="InterPro" id="IPR001876">
    <property type="entry name" value="Znf_RanBP2"/>
</dbReference>
<dbReference type="InterPro" id="IPR019786">
    <property type="entry name" value="Zinc_finger_PHD-type_CS"/>
</dbReference>
<dbReference type="CDD" id="cd12091">
    <property type="entry name" value="FANCM_ID"/>
    <property type="match status" value="1"/>
</dbReference>
<dbReference type="PROSITE" id="PS50199">
    <property type="entry name" value="ZF_RANBP2_2"/>
    <property type="match status" value="1"/>
</dbReference>
<gene>
    <name evidence="19" type="ORF">CCR75_000690</name>
    <name evidence="21" type="ORF">CCR75_001840</name>
    <name evidence="18" type="ORF">CCR75_004955</name>
    <name evidence="25" type="ORF">CCR75_005275</name>
    <name evidence="24" type="ORF">CCR75_006562</name>
    <name evidence="22" type="ORF">CCR75_008462</name>
    <name evidence="26" type="ORF">CCR75_008546</name>
    <name evidence="23" type="ORF">CCR75_009100</name>
    <name evidence="20" type="ORF">CCR75_009255</name>
</gene>
<feature type="compositionally biased region" description="Polar residues" evidence="12">
    <location>
        <begin position="997"/>
        <end position="1012"/>
    </location>
</feature>
<dbReference type="InterPro" id="IPR001650">
    <property type="entry name" value="Helicase_C-like"/>
</dbReference>
<evidence type="ECO:0000313" key="19">
    <source>
        <dbReference type="EMBL" id="TDH65613.1"/>
    </source>
</evidence>
<dbReference type="OrthoDB" id="164902at2759"/>
<sequence length="2020" mass="225544">MQEDIWDDALLSEIEALETRYVKSCSRLNDTTNIPQSAFCYNKNMWSCKSCTLQNNAARTTCQVCQAPRVFMLHEDQDTTSAKKIIQTRITFDKSTTSPPQQQSIKNDGVCSKPTSFTLTQRDQLAKSATANTTHFSLKSPIKSFYSKRAKEEVKPDNSLLQTTRRATGEDAVAKTRYLDISIRSKGVPGIDIDAAQHFVYPTNYSIRDYQLAIAEKALYHNTLVSLPTGLGKTLVAAVVMYNFYRWFPTGKVVFMAPTKPLVAQQIKACHEIMGIPLSDTAELQGNVPPTMRRVLWNSRRVFFCTPQSLQNDLCRGICKAETFVCIIVDEAHRATGKYAYCAVVHEIEAKTQQYRILALSATPGAKFDVIQDVVTNLRISHIESRSADDVDVRKYTHARQEEVIVCRLGDQILKIKAQFLKLFTPIIQRLLRNQIIRNSDPDKLTSWYVLQARENFRKSSTYASKRSAESDLALLVSLLHAKSLLTGHGLNSFRDQILNWVEERKNGKLSWSKREMLQSSAFQVLETSLALSGDSLYSTVSHPKLLKLREVLLEHFQRHDAGASSTRAIVFTQFRASVSEIVALLRPLAPIVNAQPFIGQGASGKAKENKGQSQKVQQEIVRRFRKGDFNVLVATCIAEEGLDIGEVDLIVSFDALTSPVRMIQRLGRTGRKRVGNVIILVTEGDEQKKLMRSTSAAKTVSRALTTYKSRFIFAKCPRMLPTGIYPQLRELEMKIPTFHASQVGGKMSSTILDPNTWQLSDAERAVALLKFFPANFANSCRNKLVPIVADRAHLLRRQSRTLVRNNDSTQVSYSVRSLILLRLVRDIHGVDENLEDESDDDDSMNADKEEEAEVASSNNRANSVEHGNECHAAFLRSRTTKFHSTRLSIIDSKLKGEMTSASQQCKTPDEPDFASTWDNVYDTIGESISSFDTHFSPQYADLITRNISTTTEDVINCNGCCENTASMTLTGEKQKIDACKATSLLVPTSEDDMTEAKTTASGSKWPDSNVSRGAKKPTRDSTLSFKNVSHHNFSNRAETASQTCRTRQLVFDENAIDANPLTFTQTMELLPTEPAREAQVLRSKKHETPRATKENFSELPPVSCAQKSVSAANEMPYYEEQTENELQSFELLPSLSNGPVMASNLLNVSLRAASPDKKFVGAGIQEDKAHERVDDDLSSVVANESSFLQASNINSKTRADSDAEDMLAINPMEFTPPSKRYLAEYIHGATHTNQKEVDFEHKDDGCCAVCLERESYDDDLILFCDGCNVGVHQFCYGILSVPDAEWFCAVCSVALKTGNDVAANPPRCQLCPHRGGAYKRTGCHHWVHVQCYIWIPELQVEQGVDDSLMLSELTRLDPDRKNLDCSICHSQIGNGKIQCAHKQCLTAFHVSCAAFAGYRMDQVDVSGSDDKECYTLFLAYCSLHRKSSAPVCASDLSTLPEKATVSLSHPSLSKPANIASPSHLLASPSSAEVEKKRKKFRRLKRKYEYSPSHLCSQPEASRTLQKRLKRKKKQRETSRALAAAYIEETAEVQGGDDDDDDDDNEYGEDDQEAADNSFINDSSQLLYSQSVKSYEDVGDLTSKKKLKSSPNMRAIYAQSLCASQTSPLPLGRHWGALRSNGIIRACLDKMHTKTKTTTTPTTAVAVVEEFQAACDQRNCLPADTIQLDSPTICPLNQTKRLFNDTLHTEMETNGIETFNTLEENRQENLKQTKSQTSLVCNNILLSKDDQLANARDVRAIDSFHLTKEGMAHDGESAAYSHYSNGTLTCKRSLVPAKRSVTSTVDLTCHHSQRLSQSMKWNILVSSTFASSKIYAILLSSKSADCGVTITDSLHVDVLLSVRTAVLFLTSQQVHALKNTPPNQNEKSGLLFRLTLAMHKKVIVAVVHTGEKSEIQRILPFPNVTIIVQDCIDTLCSQLHQIAHEDLVEGYEFPSLCLGPLSDQVPRALDENFASRLEFFRSIPALSLDSALNLSFRFKNFSVTQVPVHKFNEMHWRRMLPWISEASAVEIQKHVQNIRR</sequence>